<sequence length="180" mass="19816">MDCGDNANAVALPDLGVPEHYEDDDVHHSDAWFRKLAADNCWTQATINQVLDSRKNGFNLDKVSYSCAKDIVQYLTAVLPEAERWGCVNIAISDTESVNFWKRDIIACIVKMYGSVAHGTNFNYSGDPSHAKSEPHGTSVWLREEAHVRIILGSHAFMAAVQLYADATVVNLKGGSVHPV</sequence>
<evidence type="ECO:0000313" key="1">
    <source>
        <dbReference type="EMBL" id="KAF5834197.1"/>
    </source>
</evidence>
<proteinExistence type="predicted"/>
<name>A0ABQ7GHX9_DUNSA</name>
<comment type="caution">
    <text evidence="1">The sequence shown here is derived from an EMBL/GenBank/DDBJ whole genome shotgun (WGS) entry which is preliminary data.</text>
</comment>
<dbReference type="Proteomes" id="UP000815325">
    <property type="component" value="Unassembled WGS sequence"/>
</dbReference>
<dbReference type="EMBL" id="MU069770">
    <property type="protein sequence ID" value="KAF5834197.1"/>
    <property type="molecule type" value="Genomic_DNA"/>
</dbReference>
<keyword evidence="2" id="KW-1185">Reference proteome</keyword>
<reference evidence="1" key="1">
    <citation type="submission" date="2017-08" db="EMBL/GenBank/DDBJ databases">
        <authorList>
            <person name="Polle J.E."/>
            <person name="Barry K."/>
            <person name="Cushman J."/>
            <person name="Schmutz J."/>
            <person name="Tran D."/>
            <person name="Hathwaick L.T."/>
            <person name="Yim W.C."/>
            <person name="Jenkins J."/>
            <person name="Mckie-Krisberg Z.M."/>
            <person name="Prochnik S."/>
            <person name="Lindquist E."/>
            <person name="Dockter R.B."/>
            <person name="Adam C."/>
            <person name="Molina H."/>
            <person name="Bunkerborg J."/>
            <person name="Jin E."/>
            <person name="Buchheim M."/>
            <person name="Magnuson J."/>
        </authorList>
    </citation>
    <scope>NUCLEOTIDE SEQUENCE</scope>
    <source>
        <strain evidence="1">CCAP 19/18</strain>
    </source>
</reference>
<protein>
    <submittedName>
        <fullName evidence="1">Uncharacterized protein</fullName>
    </submittedName>
</protein>
<evidence type="ECO:0000313" key="2">
    <source>
        <dbReference type="Proteomes" id="UP000815325"/>
    </source>
</evidence>
<gene>
    <name evidence="1" type="ORF">DUNSADRAFT_9227</name>
</gene>
<accession>A0ABQ7GHX9</accession>
<organism evidence="1 2">
    <name type="scientific">Dunaliella salina</name>
    <name type="common">Green alga</name>
    <name type="synonym">Protococcus salinus</name>
    <dbReference type="NCBI Taxonomy" id="3046"/>
    <lineage>
        <taxon>Eukaryota</taxon>
        <taxon>Viridiplantae</taxon>
        <taxon>Chlorophyta</taxon>
        <taxon>core chlorophytes</taxon>
        <taxon>Chlorophyceae</taxon>
        <taxon>CS clade</taxon>
        <taxon>Chlamydomonadales</taxon>
        <taxon>Dunaliellaceae</taxon>
        <taxon>Dunaliella</taxon>
    </lineage>
</organism>